<dbReference type="EMBL" id="LN890539">
    <property type="protein sequence ID" value="CUS23042.1"/>
    <property type="molecule type" value="Genomic_DNA"/>
</dbReference>
<dbReference type="Gene3D" id="4.10.240.10">
    <property type="entry name" value="Zn(2)-C6 fungal-type DNA-binding domain"/>
    <property type="match status" value="1"/>
</dbReference>
<dbReference type="OrthoDB" id="5419315at2759"/>
<evidence type="ECO:0000313" key="5">
    <source>
        <dbReference type="Proteomes" id="UP000236544"/>
    </source>
</evidence>
<keyword evidence="2" id="KW-0539">Nucleus</keyword>
<dbReference type="PANTHER" id="PTHR37534:SF7">
    <property type="entry name" value="TRANSCRIPTIONAL ACTIVATOR PROTEIN UGA3"/>
    <property type="match status" value="1"/>
</dbReference>
<organism evidence="4 5">
    <name type="scientific">Lachancea quebecensis</name>
    <dbReference type="NCBI Taxonomy" id="1654605"/>
    <lineage>
        <taxon>Eukaryota</taxon>
        <taxon>Fungi</taxon>
        <taxon>Dikarya</taxon>
        <taxon>Ascomycota</taxon>
        <taxon>Saccharomycotina</taxon>
        <taxon>Saccharomycetes</taxon>
        <taxon>Saccharomycetales</taxon>
        <taxon>Saccharomycetaceae</taxon>
        <taxon>Lachancea</taxon>
    </lineage>
</organism>
<dbReference type="SMART" id="SM00066">
    <property type="entry name" value="GAL4"/>
    <property type="match status" value="1"/>
</dbReference>
<sequence>MAEAPQPRNNVNSVTACAKRTHRKTGCVPCKIRKKRCSEHKPVCTDCERLGFYCVYLPEKCPKEKVQFYREKVEKQLLEKKTTPDRRKAGGAVHIETQACNTNEVVVPESDDEAPVSHDEKDEQLIVRSDAYDEDERLLDVTNVAELLGTEGDSVPLMPGLLSLSGSPSPRAVTSTPAPSLADPVLARLDDTALHLYQYYRDRLALIVSIAPSQQNHYRKIFLPMAHQNEGIMYGLLAWAARHLSLTVDDNDTALDGSAAPSSLANGPHTDPRYSELANKYTLFSLQRLSYRNSGFLMSLAQILVLCGAEICQGDVTRWQTLLQCATSMIKEHAPEGDIGALLAKSELASSLADTQTTRWLLSNFVYHDIMGSDQTHFPMSQYARVLQNPMNPLESPVDPLHGVNRPVFQILGQVKNLARQVKQELRQELQRAGDSEKDENLIPRDSTTPVAALAPSRETMAIAQELQGALYRISPSESDLAWYDNFAEIGSDIRPLAETLFSVFRTAALILLKTAVLGQSTNSYEIRFLVSQLSDELDCVLGSQLEGGLCFPLFICGINAHDRAQRISVEIKFADFIKRYKFRNVERALVVMRQLWESADNGVSQDWFDIVDSVGWDLNFA</sequence>
<evidence type="ECO:0000259" key="3">
    <source>
        <dbReference type="PROSITE" id="PS50048"/>
    </source>
</evidence>
<dbReference type="PANTHER" id="PTHR37534">
    <property type="entry name" value="TRANSCRIPTIONAL ACTIVATOR PROTEIN UGA3"/>
    <property type="match status" value="1"/>
</dbReference>
<dbReference type="PROSITE" id="PS00463">
    <property type="entry name" value="ZN2_CY6_FUNGAL_1"/>
    <property type="match status" value="1"/>
</dbReference>
<dbReference type="AlphaFoldDB" id="A0A0P1KT79"/>
<dbReference type="Pfam" id="PF00172">
    <property type="entry name" value="Zn_clus"/>
    <property type="match status" value="1"/>
</dbReference>
<dbReference type="GO" id="GO:0008270">
    <property type="term" value="F:zinc ion binding"/>
    <property type="evidence" value="ECO:0007669"/>
    <property type="project" value="InterPro"/>
</dbReference>
<dbReference type="GO" id="GO:0005634">
    <property type="term" value="C:nucleus"/>
    <property type="evidence" value="ECO:0007669"/>
    <property type="project" value="UniProtKB-SubCell"/>
</dbReference>
<dbReference type="Proteomes" id="UP000236544">
    <property type="component" value="Unassembled WGS sequence"/>
</dbReference>
<dbReference type="CDD" id="cd00067">
    <property type="entry name" value="GAL4"/>
    <property type="match status" value="1"/>
</dbReference>
<gene>
    <name evidence="4" type="ORF">LAQU0_S08e00848g</name>
</gene>
<dbReference type="GO" id="GO:0000976">
    <property type="term" value="F:transcription cis-regulatory region binding"/>
    <property type="evidence" value="ECO:0007669"/>
    <property type="project" value="TreeGrafter"/>
</dbReference>
<dbReference type="Pfam" id="PF11951">
    <property type="entry name" value="Fungal_trans_2"/>
    <property type="match status" value="1"/>
</dbReference>
<evidence type="ECO:0000256" key="1">
    <source>
        <dbReference type="ARBA" id="ARBA00004123"/>
    </source>
</evidence>
<evidence type="ECO:0000313" key="4">
    <source>
        <dbReference type="EMBL" id="CUS23042.1"/>
    </source>
</evidence>
<dbReference type="PROSITE" id="PS50048">
    <property type="entry name" value="ZN2_CY6_FUNGAL_2"/>
    <property type="match status" value="1"/>
</dbReference>
<reference evidence="5" key="1">
    <citation type="submission" date="2015-10" db="EMBL/GenBank/DDBJ databases">
        <authorList>
            <person name="Devillers H."/>
        </authorList>
    </citation>
    <scope>NUCLEOTIDE SEQUENCE [LARGE SCALE GENOMIC DNA]</scope>
</reference>
<accession>A0A0P1KT79</accession>
<protein>
    <submittedName>
        <fullName evidence="4">LAQU0S08e00848g1_1</fullName>
    </submittedName>
</protein>
<dbReference type="GO" id="GO:0045944">
    <property type="term" value="P:positive regulation of transcription by RNA polymerase II"/>
    <property type="evidence" value="ECO:0007669"/>
    <property type="project" value="TreeGrafter"/>
</dbReference>
<feature type="domain" description="Zn(2)-C6 fungal-type" evidence="3">
    <location>
        <begin position="26"/>
        <end position="56"/>
    </location>
</feature>
<dbReference type="InterPro" id="IPR021858">
    <property type="entry name" value="Fun_TF"/>
</dbReference>
<dbReference type="InterPro" id="IPR036864">
    <property type="entry name" value="Zn2-C6_fun-type_DNA-bd_sf"/>
</dbReference>
<keyword evidence="5" id="KW-1185">Reference proteome</keyword>
<dbReference type="SUPFAM" id="SSF57701">
    <property type="entry name" value="Zn2/Cys6 DNA-binding domain"/>
    <property type="match status" value="1"/>
</dbReference>
<name>A0A0P1KT79_9SACH</name>
<dbReference type="GO" id="GO:0000981">
    <property type="term" value="F:DNA-binding transcription factor activity, RNA polymerase II-specific"/>
    <property type="evidence" value="ECO:0007669"/>
    <property type="project" value="InterPro"/>
</dbReference>
<comment type="subcellular location">
    <subcellularLocation>
        <location evidence="1">Nucleus</location>
    </subcellularLocation>
</comment>
<proteinExistence type="predicted"/>
<evidence type="ECO:0000256" key="2">
    <source>
        <dbReference type="ARBA" id="ARBA00023242"/>
    </source>
</evidence>
<dbReference type="InterPro" id="IPR001138">
    <property type="entry name" value="Zn2Cys6_DnaBD"/>
</dbReference>